<reference evidence="2 3" key="1">
    <citation type="submission" date="2024-04" db="EMBL/GenBank/DDBJ databases">
        <title>Flavobacterium sp. DGU99 16S ribosomal RNA gene Genome sequencing and assembly.</title>
        <authorList>
            <person name="Park S."/>
        </authorList>
    </citation>
    <scope>NUCLEOTIDE SEQUENCE [LARGE SCALE GENOMIC DNA]</scope>
    <source>
        <strain evidence="2 3">DGU99</strain>
    </source>
</reference>
<keyword evidence="3" id="KW-1185">Reference proteome</keyword>
<dbReference type="RefSeq" id="WP_341700121.1">
    <property type="nucleotide sequence ID" value="NZ_JBBYHU010000011.1"/>
</dbReference>
<comment type="caution">
    <text evidence="2">The sequence shown here is derived from an EMBL/GenBank/DDBJ whole genome shotgun (WGS) entry which is preliminary data.</text>
</comment>
<dbReference type="SUPFAM" id="SSF52091">
    <property type="entry name" value="SpoIIaa-like"/>
    <property type="match status" value="1"/>
</dbReference>
<dbReference type="InterPro" id="IPR036513">
    <property type="entry name" value="STAS_dom_sf"/>
</dbReference>
<gene>
    <name evidence="2" type="ORF">AAEO59_07530</name>
</gene>
<dbReference type="Proteomes" id="UP001398556">
    <property type="component" value="Unassembled WGS sequence"/>
</dbReference>
<name>A0ABU9HM11_9FLAO</name>
<evidence type="ECO:0000313" key="3">
    <source>
        <dbReference type="Proteomes" id="UP001398556"/>
    </source>
</evidence>
<dbReference type="EMBL" id="JBBYHU010000011">
    <property type="protein sequence ID" value="MEL1240894.1"/>
    <property type="molecule type" value="Genomic_DNA"/>
</dbReference>
<dbReference type="InterPro" id="IPR002645">
    <property type="entry name" value="STAS_dom"/>
</dbReference>
<dbReference type="PROSITE" id="PS50801">
    <property type="entry name" value="STAS"/>
    <property type="match status" value="1"/>
</dbReference>
<dbReference type="Gene3D" id="3.30.750.24">
    <property type="entry name" value="STAS domain"/>
    <property type="match status" value="1"/>
</dbReference>
<evidence type="ECO:0000313" key="2">
    <source>
        <dbReference type="EMBL" id="MEL1240894.1"/>
    </source>
</evidence>
<proteinExistence type="predicted"/>
<feature type="domain" description="STAS" evidence="1">
    <location>
        <begin position="11"/>
        <end position="96"/>
    </location>
</feature>
<sequence length="96" mass="10839">MAIEIKYNGGVYEIKGFLNSQNSDALTSHFETLMQHSKGVVITLNKVLDIDNYAVKKIVELYQRAMSSDRLFYIIGSENAKVNHQFEALNSGEILL</sequence>
<protein>
    <recommendedName>
        <fullName evidence="1">STAS domain-containing protein</fullName>
    </recommendedName>
</protein>
<accession>A0ABU9HM11</accession>
<evidence type="ECO:0000259" key="1">
    <source>
        <dbReference type="PROSITE" id="PS50801"/>
    </source>
</evidence>
<organism evidence="2 3">
    <name type="scientific">Flavobacterium flavipallidum</name>
    <dbReference type="NCBI Taxonomy" id="3139140"/>
    <lineage>
        <taxon>Bacteria</taxon>
        <taxon>Pseudomonadati</taxon>
        <taxon>Bacteroidota</taxon>
        <taxon>Flavobacteriia</taxon>
        <taxon>Flavobacteriales</taxon>
        <taxon>Flavobacteriaceae</taxon>
        <taxon>Flavobacterium</taxon>
    </lineage>
</organism>